<evidence type="ECO:0000313" key="5">
    <source>
        <dbReference type="Proteomes" id="UP001500218"/>
    </source>
</evidence>
<evidence type="ECO:0000256" key="2">
    <source>
        <dbReference type="ARBA" id="ARBA00023315"/>
    </source>
</evidence>
<evidence type="ECO:0000259" key="3">
    <source>
        <dbReference type="PROSITE" id="PS51186"/>
    </source>
</evidence>
<dbReference type="InterPro" id="IPR050832">
    <property type="entry name" value="Bact_Acetyltransf"/>
</dbReference>
<reference evidence="5" key="1">
    <citation type="journal article" date="2019" name="Int. J. Syst. Evol. Microbiol.">
        <title>The Global Catalogue of Microorganisms (GCM) 10K type strain sequencing project: providing services to taxonomists for standard genome sequencing and annotation.</title>
        <authorList>
            <consortium name="The Broad Institute Genomics Platform"/>
            <consortium name="The Broad Institute Genome Sequencing Center for Infectious Disease"/>
            <person name="Wu L."/>
            <person name="Ma J."/>
        </authorList>
    </citation>
    <scope>NUCLEOTIDE SEQUENCE [LARGE SCALE GENOMIC DNA]</scope>
    <source>
        <strain evidence="5">JCM 13250</strain>
    </source>
</reference>
<dbReference type="InterPro" id="IPR000182">
    <property type="entry name" value="GNAT_dom"/>
</dbReference>
<gene>
    <name evidence="4" type="ORF">GCM10009682_60810</name>
</gene>
<keyword evidence="5" id="KW-1185">Reference proteome</keyword>
<dbReference type="InterPro" id="IPR016181">
    <property type="entry name" value="Acyl_CoA_acyltransferase"/>
</dbReference>
<protein>
    <submittedName>
        <fullName evidence="4">GNAT family N-acetyltransferase</fullName>
    </submittedName>
</protein>
<comment type="caution">
    <text evidence="4">The sequence shown here is derived from an EMBL/GenBank/DDBJ whole genome shotgun (WGS) entry which is preliminary data.</text>
</comment>
<organism evidence="4 5">
    <name type="scientific">Luedemannella flava</name>
    <dbReference type="NCBI Taxonomy" id="349316"/>
    <lineage>
        <taxon>Bacteria</taxon>
        <taxon>Bacillati</taxon>
        <taxon>Actinomycetota</taxon>
        <taxon>Actinomycetes</taxon>
        <taxon>Micromonosporales</taxon>
        <taxon>Micromonosporaceae</taxon>
        <taxon>Luedemannella</taxon>
    </lineage>
</organism>
<dbReference type="PROSITE" id="PS51186">
    <property type="entry name" value="GNAT"/>
    <property type="match status" value="1"/>
</dbReference>
<dbReference type="Proteomes" id="UP001500218">
    <property type="component" value="Unassembled WGS sequence"/>
</dbReference>
<proteinExistence type="predicted"/>
<dbReference type="CDD" id="cd04301">
    <property type="entry name" value="NAT_SF"/>
    <property type="match status" value="1"/>
</dbReference>
<dbReference type="RefSeq" id="WP_344139920.1">
    <property type="nucleotide sequence ID" value="NZ_BAAALT010000283.1"/>
</dbReference>
<dbReference type="EMBL" id="BAAALT010000283">
    <property type="protein sequence ID" value="GAA1834303.1"/>
    <property type="molecule type" value="Genomic_DNA"/>
</dbReference>
<dbReference type="PANTHER" id="PTHR43877">
    <property type="entry name" value="AMINOALKYLPHOSPHONATE N-ACETYLTRANSFERASE-RELATED-RELATED"/>
    <property type="match status" value="1"/>
</dbReference>
<evidence type="ECO:0000313" key="4">
    <source>
        <dbReference type="EMBL" id="GAA1834303.1"/>
    </source>
</evidence>
<dbReference type="SUPFAM" id="SSF55729">
    <property type="entry name" value="Acyl-CoA N-acyltransferases (Nat)"/>
    <property type="match status" value="1"/>
</dbReference>
<keyword evidence="1" id="KW-0808">Transferase</keyword>
<feature type="domain" description="N-acetyltransferase" evidence="3">
    <location>
        <begin position="4"/>
        <end position="142"/>
    </location>
</feature>
<keyword evidence="2" id="KW-0012">Acyltransferase</keyword>
<sequence length="142" mass="15512">MSDLVFRPATSSDVAAVLEFWASAAEDAHRPTDTAEAVERLIARDPDALVLAVDTDDRVVGSIVAGWDGWRCHIYRLAVAPDRRREGIGRALITAAEERFVAAGAGRVDAMVLTDNTSAHAAWRAAGYMPQAEWARWVKPLR</sequence>
<dbReference type="Pfam" id="PF00583">
    <property type="entry name" value="Acetyltransf_1"/>
    <property type="match status" value="1"/>
</dbReference>
<evidence type="ECO:0000256" key="1">
    <source>
        <dbReference type="ARBA" id="ARBA00022679"/>
    </source>
</evidence>
<accession>A0ABP4YY12</accession>
<dbReference type="Gene3D" id="3.40.630.30">
    <property type="match status" value="1"/>
</dbReference>
<name>A0ABP4YY12_9ACTN</name>